<dbReference type="OrthoDB" id="6577189at2759"/>
<evidence type="ECO:0000256" key="1">
    <source>
        <dbReference type="SAM" id="SignalP"/>
    </source>
</evidence>
<dbReference type="Proteomes" id="UP000478052">
    <property type="component" value="Unassembled WGS sequence"/>
</dbReference>
<feature type="signal peptide" evidence="1">
    <location>
        <begin position="1"/>
        <end position="19"/>
    </location>
</feature>
<gene>
    <name evidence="2" type="ORF">FWK35_00015639</name>
</gene>
<dbReference type="Gene3D" id="3.80.10.10">
    <property type="entry name" value="Ribonuclease Inhibitor"/>
    <property type="match status" value="1"/>
</dbReference>
<evidence type="ECO:0000313" key="2">
    <source>
        <dbReference type="EMBL" id="KAF0759263.1"/>
    </source>
</evidence>
<name>A0A6G0YP38_APHCR</name>
<reference evidence="2 3" key="1">
    <citation type="submission" date="2019-08" db="EMBL/GenBank/DDBJ databases">
        <title>Whole genome of Aphis craccivora.</title>
        <authorList>
            <person name="Voronova N.V."/>
            <person name="Shulinski R.S."/>
            <person name="Bandarenka Y.V."/>
            <person name="Zhorov D.G."/>
            <person name="Warner D."/>
        </authorList>
    </citation>
    <scope>NUCLEOTIDE SEQUENCE [LARGE SCALE GENOMIC DNA]</scope>
    <source>
        <strain evidence="2">180601</strain>
        <tissue evidence="2">Whole Body</tissue>
    </source>
</reference>
<evidence type="ECO:0000313" key="3">
    <source>
        <dbReference type="Proteomes" id="UP000478052"/>
    </source>
</evidence>
<proteinExistence type="predicted"/>
<dbReference type="InterPro" id="IPR032675">
    <property type="entry name" value="LRR_dom_sf"/>
</dbReference>
<protein>
    <submittedName>
        <fullName evidence="2">Uncharacterized protein</fullName>
    </submittedName>
</protein>
<keyword evidence="3" id="KW-1185">Reference proteome</keyword>
<comment type="caution">
    <text evidence="2">The sequence shown here is derived from an EMBL/GenBank/DDBJ whole genome shotgun (WGS) entry which is preliminary data.</text>
</comment>
<keyword evidence="1" id="KW-0732">Signal</keyword>
<feature type="chain" id="PRO_5026050482" evidence="1">
    <location>
        <begin position="20"/>
        <end position="570"/>
    </location>
</feature>
<organism evidence="2 3">
    <name type="scientific">Aphis craccivora</name>
    <name type="common">Cowpea aphid</name>
    <dbReference type="NCBI Taxonomy" id="307492"/>
    <lineage>
        <taxon>Eukaryota</taxon>
        <taxon>Metazoa</taxon>
        <taxon>Ecdysozoa</taxon>
        <taxon>Arthropoda</taxon>
        <taxon>Hexapoda</taxon>
        <taxon>Insecta</taxon>
        <taxon>Pterygota</taxon>
        <taxon>Neoptera</taxon>
        <taxon>Paraneoptera</taxon>
        <taxon>Hemiptera</taxon>
        <taxon>Sternorrhyncha</taxon>
        <taxon>Aphidomorpha</taxon>
        <taxon>Aphidoidea</taxon>
        <taxon>Aphididae</taxon>
        <taxon>Aphidini</taxon>
        <taxon>Aphis</taxon>
        <taxon>Aphis</taxon>
    </lineage>
</organism>
<dbReference type="EMBL" id="VUJU01003052">
    <property type="protein sequence ID" value="KAF0759263.1"/>
    <property type="molecule type" value="Genomic_DNA"/>
</dbReference>
<sequence length="570" mass="67087">MKIFSLFFLIIHRITIIMPLRNEIASLEELAKKKIHEILMLNRDQIKEKAYKWRMIFMEYLPGNLRTDLLCYGFSKYDSKLCMPSYPLNFWVPFSIALFDKRIKYVPPISINDLEKDLPLLLSFISYLWTYRPKIDKLFMNLVYVNKNCNRWNNCNNSIQLSMNILRKCFDEGLANNLVQLQLTYQCDDSILIAIGRHSKYLKMLDVSCSSAITINGIKGFIFKNLNTLQNDMLNGSEVQIYAFLKSIIENREILNTICFTLEEIRLQYNKTNNLGWILIISCIQSLRHLGWPGKWNIKKIIMTVWHEIIKPKTFNLQSITLVDWDIACEEIYMMTECLPNLRNLNTTLTRSYEPLNSRNHQLLIKFWNKLNSLTLYIENSIEYFELFCRNGYVQNLSELTIKSVSLDISVDLALLQSGCPNLIILDIVSILLYINLKPTGKFKYLKKVTTEAPSAETKSWFLFYGCPSLEEFQIYNEVDPEYWKNIFINPPSLICQQMKRLQIVFVLSNENTDFLIQPYVMNYSIITEFIRKCLVLNIFGSILNFNMSTQDIENIYSFIRMNNYSLTIY</sequence>
<accession>A0A6G0YP38</accession>
<dbReference type="AlphaFoldDB" id="A0A6G0YP38"/>